<evidence type="ECO:0000259" key="2">
    <source>
        <dbReference type="Pfam" id="PF23636"/>
    </source>
</evidence>
<sequence>MASSSVGRTTDPGRPPDREYSVAAAGTILMAGVIMIIAGAFHILQGLVALFDDQFYVVGTEYIYRFDVTSWGWTHLIGGVLLVFGGAALFRGAVWARILAVVLASLSAVMNFMWLPYYPLWGALIIVLDVVIIWAVLAHPRDLRTRGPF</sequence>
<dbReference type="Proteomes" id="UP001209654">
    <property type="component" value="Unassembled WGS sequence"/>
</dbReference>
<proteinExistence type="predicted"/>
<keyword evidence="1" id="KW-0472">Membrane</keyword>
<organism evidence="3 4">
    <name type="scientific">Arthrobacter mangrovi</name>
    <dbReference type="NCBI Taxonomy" id="2966350"/>
    <lineage>
        <taxon>Bacteria</taxon>
        <taxon>Bacillati</taxon>
        <taxon>Actinomycetota</taxon>
        <taxon>Actinomycetes</taxon>
        <taxon>Micrococcales</taxon>
        <taxon>Micrococcaceae</taxon>
        <taxon>Arthrobacter</taxon>
    </lineage>
</organism>
<dbReference type="RefSeq" id="WP_264795574.1">
    <property type="nucleotide sequence ID" value="NZ_BRVS01000007.1"/>
</dbReference>
<reference evidence="3 4" key="1">
    <citation type="journal article" date="2023" name="Int. J. Syst. Evol. Microbiol.">
        <title>Arthrobacter mangrovi sp. nov., an actinobacterium isolated from the rhizosphere of a mangrove.</title>
        <authorList>
            <person name="Hamada M."/>
            <person name="Saitou S."/>
            <person name="Enomoto N."/>
            <person name="Nanri K."/>
            <person name="Hidaka K."/>
            <person name="Miura T."/>
            <person name="Tamura T."/>
        </authorList>
    </citation>
    <scope>NUCLEOTIDE SEQUENCE [LARGE SCALE GENOMIC DNA]</scope>
    <source>
        <strain evidence="3 4">NBRC 112813</strain>
    </source>
</reference>
<feature type="domain" description="DUF7144" evidence="2">
    <location>
        <begin position="28"/>
        <end position="140"/>
    </location>
</feature>
<keyword evidence="4" id="KW-1185">Reference proteome</keyword>
<protein>
    <submittedName>
        <fullName evidence="3">Membrane protein</fullName>
    </submittedName>
</protein>
<dbReference type="EMBL" id="BRVS01000007">
    <property type="protein sequence ID" value="GLB67446.1"/>
    <property type="molecule type" value="Genomic_DNA"/>
</dbReference>
<evidence type="ECO:0000313" key="3">
    <source>
        <dbReference type="EMBL" id="GLB67446.1"/>
    </source>
</evidence>
<dbReference type="InterPro" id="IPR055568">
    <property type="entry name" value="DUF7144"/>
</dbReference>
<comment type="caution">
    <text evidence="3">The sequence shown here is derived from an EMBL/GenBank/DDBJ whole genome shotgun (WGS) entry which is preliminary data.</text>
</comment>
<gene>
    <name evidence="3" type="ORF">AHIS1636_18860</name>
</gene>
<feature type="transmembrane region" description="Helical" evidence="1">
    <location>
        <begin position="71"/>
        <end position="90"/>
    </location>
</feature>
<dbReference type="Pfam" id="PF23636">
    <property type="entry name" value="DUF7144"/>
    <property type="match status" value="1"/>
</dbReference>
<keyword evidence="1" id="KW-1133">Transmembrane helix</keyword>
<evidence type="ECO:0000313" key="4">
    <source>
        <dbReference type="Proteomes" id="UP001209654"/>
    </source>
</evidence>
<feature type="transmembrane region" description="Helical" evidence="1">
    <location>
        <begin position="20"/>
        <end position="51"/>
    </location>
</feature>
<name>A0ABQ5MTY1_9MICC</name>
<feature type="transmembrane region" description="Helical" evidence="1">
    <location>
        <begin position="95"/>
        <end position="114"/>
    </location>
</feature>
<evidence type="ECO:0000256" key="1">
    <source>
        <dbReference type="SAM" id="Phobius"/>
    </source>
</evidence>
<feature type="transmembrane region" description="Helical" evidence="1">
    <location>
        <begin position="120"/>
        <end position="138"/>
    </location>
</feature>
<keyword evidence="1" id="KW-0812">Transmembrane</keyword>
<accession>A0ABQ5MTY1</accession>